<dbReference type="InterPro" id="IPR009057">
    <property type="entry name" value="Homeodomain-like_sf"/>
</dbReference>
<dbReference type="OrthoDB" id="9796019at2"/>
<dbReference type="PROSITE" id="PS50977">
    <property type="entry name" value="HTH_TETR_2"/>
    <property type="match status" value="1"/>
</dbReference>
<dbReference type="RefSeq" id="WP_086814445.1">
    <property type="nucleotide sequence ID" value="NZ_BJMM01000006.1"/>
</dbReference>
<dbReference type="Gene3D" id="1.10.357.10">
    <property type="entry name" value="Tetracycline Repressor, domain 2"/>
    <property type="match status" value="1"/>
</dbReference>
<reference evidence="5 6" key="1">
    <citation type="submission" date="2019-06" db="EMBL/GenBank/DDBJ databases">
        <title>Whole genome shotgun sequence of Streptomyces cacaoi subsp. cacaoi NBRC 12748.</title>
        <authorList>
            <person name="Hosoyama A."/>
            <person name="Uohara A."/>
            <person name="Ohji S."/>
            <person name="Ichikawa N."/>
        </authorList>
    </citation>
    <scope>NUCLEOTIDE SEQUENCE [LARGE SCALE GENOMIC DNA]</scope>
    <source>
        <strain evidence="5 6">NBRC 12748</strain>
    </source>
</reference>
<evidence type="ECO:0000256" key="3">
    <source>
        <dbReference type="SAM" id="MobiDB-lite"/>
    </source>
</evidence>
<dbReference type="AlphaFoldDB" id="A0A4Y3QV81"/>
<comment type="caution">
    <text evidence="5">The sequence shown here is derived from an EMBL/GenBank/DDBJ whole genome shotgun (WGS) entry which is preliminary data.</text>
</comment>
<name>A0A4Y3QV81_STRCI</name>
<sequence length="287" mass="31978">MQRLRDIDQRQRPRSRHGDAALSMIERTGLTVSLEHLSFEDVIREAGVARAAVYRRWPYKGLFFSDLLKEFARNAPAAAGADGRVSEEAVRRIALDRIEQFATAEGRHELCVELLRLGALRDFEAMHASLQWRSYIALHATFLSLTDNALQDEVQAALAAAEQEFNDRIAQSYERLATLFGLRLRPSLHTGFGELATHLSATMRGFVLTAMARPDLARRQPKSGILGTETTADWSLPALGVATTALAYLEPDPTVTWDAHRLTAVRDTLLTTPQTPPTPPHTDGRRE</sequence>
<evidence type="ECO:0000256" key="2">
    <source>
        <dbReference type="PROSITE-ProRule" id="PRU00335"/>
    </source>
</evidence>
<dbReference type="GO" id="GO:0003677">
    <property type="term" value="F:DNA binding"/>
    <property type="evidence" value="ECO:0007669"/>
    <property type="project" value="UniProtKB-UniRule"/>
</dbReference>
<proteinExistence type="predicted"/>
<evidence type="ECO:0000313" key="5">
    <source>
        <dbReference type="EMBL" id="GEB49122.1"/>
    </source>
</evidence>
<feature type="region of interest" description="Disordered" evidence="3">
    <location>
        <begin position="268"/>
        <end position="287"/>
    </location>
</feature>
<dbReference type="Proteomes" id="UP000319210">
    <property type="component" value="Unassembled WGS sequence"/>
</dbReference>
<dbReference type="SUPFAM" id="SSF46689">
    <property type="entry name" value="Homeodomain-like"/>
    <property type="match status" value="1"/>
</dbReference>
<keyword evidence="6" id="KW-1185">Reference proteome</keyword>
<organism evidence="5 6">
    <name type="scientific">Streptomyces cacaoi</name>
    <dbReference type="NCBI Taxonomy" id="1898"/>
    <lineage>
        <taxon>Bacteria</taxon>
        <taxon>Bacillati</taxon>
        <taxon>Actinomycetota</taxon>
        <taxon>Actinomycetes</taxon>
        <taxon>Kitasatosporales</taxon>
        <taxon>Streptomycetaceae</taxon>
        <taxon>Streptomyces</taxon>
    </lineage>
</organism>
<gene>
    <name evidence="5" type="ORF">SCA03_16730</name>
</gene>
<keyword evidence="1 2" id="KW-0238">DNA-binding</keyword>
<feature type="DNA-binding region" description="H-T-H motif" evidence="2">
    <location>
        <begin position="38"/>
        <end position="57"/>
    </location>
</feature>
<evidence type="ECO:0000313" key="6">
    <source>
        <dbReference type="Proteomes" id="UP000319210"/>
    </source>
</evidence>
<evidence type="ECO:0000256" key="1">
    <source>
        <dbReference type="ARBA" id="ARBA00023125"/>
    </source>
</evidence>
<dbReference type="EMBL" id="BJMM01000006">
    <property type="protein sequence ID" value="GEB49122.1"/>
    <property type="molecule type" value="Genomic_DNA"/>
</dbReference>
<feature type="domain" description="HTH tetR-type" evidence="4">
    <location>
        <begin position="11"/>
        <end position="75"/>
    </location>
</feature>
<protein>
    <recommendedName>
        <fullName evidence="4">HTH tetR-type domain-containing protein</fullName>
    </recommendedName>
</protein>
<accession>A0A4Y3QV81</accession>
<dbReference type="InterPro" id="IPR001647">
    <property type="entry name" value="HTH_TetR"/>
</dbReference>
<evidence type="ECO:0000259" key="4">
    <source>
        <dbReference type="PROSITE" id="PS50977"/>
    </source>
</evidence>